<evidence type="ECO:0000256" key="3">
    <source>
        <dbReference type="ARBA" id="ARBA00022692"/>
    </source>
</evidence>
<evidence type="ECO:0000313" key="8">
    <source>
        <dbReference type="Proteomes" id="UP000218831"/>
    </source>
</evidence>
<evidence type="ECO:0000313" key="7">
    <source>
        <dbReference type="EMBL" id="PAU93678.1"/>
    </source>
</evidence>
<feature type="transmembrane region" description="Helical" evidence="6">
    <location>
        <begin position="397"/>
        <end position="417"/>
    </location>
</feature>
<evidence type="ECO:0000256" key="4">
    <source>
        <dbReference type="ARBA" id="ARBA00022989"/>
    </source>
</evidence>
<organism evidence="7 8">
    <name type="scientific">Fodinibius salipaludis</name>
    <dbReference type="NCBI Taxonomy" id="2032627"/>
    <lineage>
        <taxon>Bacteria</taxon>
        <taxon>Pseudomonadati</taxon>
        <taxon>Balneolota</taxon>
        <taxon>Balneolia</taxon>
        <taxon>Balneolales</taxon>
        <taxon>Balneolaceae</taxon>
        <taxon>Fodinibius</taxon>
    </lineage>
</organism>
<feature type="transmembrane region" description="Helical" evidence="6">
    <location>
        <begin position="113"/>
        <end position="133"/>
    </location>
</feature>
<dbReference type="InterPro" id="IPR004813">
    <property type="entry name" value="OPT"/>
</dbReference>
<keyword evidence="5 6" id="KW-0472">Membrane</keyword>
<protein>
    <submittedName>
        <fullName evidence="7">Oligopeptide transporter, OPT family</fullName>
    </submittedName>
</protein>
<dbReference type="Proteomes" id="UP000218831">
    <property type="component" value="Unassembled WGS sequence"/>
</dbReference>
<comment type="caution">
    <text evidence="7">The sequence shown here is derived from an EMBL/GenBank/DDBJ whole genome shotgun (WGS) entry which is preliminary data.</text>
</comment>
<feature type="transmembrane region" description="Helical" evidence="6">
    <location>
        <begin position="209"/>
        <end position="238"/>
    </location>
</feature>
<dbReference type="GO" id="GO:0016020">
    <property type="term" value="C:membrane"/>
    <property type="evidence" value="ECO:0007669"/>
    <property type="project" value="UniProtKB-SubCell"/>
</dbReference>
<reference evidence="7 8" key="1">
    <citation type="submission" date="2017-08" db="EMBL/GenBank/DDBJ databases">
        <title>Aliifodinibius alkalisoli sp. nov., isolated from saline alkaline soil.</title>
        <authorList>
            <person name="Liu D."/>
            <person name="Zhang G."/>
        </authorList>
    </citation>
    <scope>NUCLEOTIDE SEQUENCE [LARGE SCALE GENOMIC DNA]</scope>
    <source>
        <strain evidence="7 8">WN023</strain>
    </source>
</reference>
<feature type="transmembrane region" description="Helical" evidence="6">
    <location>
        <begin position="361"/>
        <end position="385"/>
    </location>
</feature>
<dbReference type="PANTHER" id="PTHR31645">
    <property type="entry name" value="OLIGOPEPTIDE TRANSPORTER YGL114W-RELATED"/>
    <property type="match status" value="1"/>
</dbReference>
<feature type="transmembrane region" description="Helical" evidence="6">
    <location>
        <begin position="429"/>
        <end position="451"/>
    </location>
</feature>
<feature type="transmembrane region" description="Helical" evidence="6">
    <location>
        <begin position="620"/>
        <end position="643"/>
    </location>
</feature>
<feature type="transmembrane region" description="Helical" evidence="6">
    <location>
        <begin position="50"/>
        <end position="69"/>
    </location>
</feature>
<feature type="transmembrane region" description="Helical" evidence="6">
    <location>
        <begin position="567"/>
        <end position="593"/>
    </location>
</feature>
<dbReference type="Pfam" id="PF03169">
    <property type="entry name" value="OPT"/>
    <property type="match status" value="1"/>
</dbReference>
<feature type="transmembrane region" description="Helical" evidence="6">
    <location>
        <begin position="273"/>
        <end position="293"/>
    </location>
</feature>
<dbReference type="AlphaFoldDB" id="A0A2A2G8P7"/>
<dbReference type="NCBIfam" id="TIGR00733">
    <property type="entry name" value="OPT family oligopeptide transporter"/>
    <property type="match status" value="1"/>
</dbReference>
<evidence type="ECO:0000256" key="5">
    <source>
        <dbReference type="ARBA" id="ARBA00023136"/>
    </source>
</evidence>
<dbReference type="InterPro" id="IPR004814">
    <property type="entry name" value="Oligopep_transpt"/>
</dbReference>
<gene>
    <name evidence="7" type="ORF">CK503_11040</name>
</gene>
<dbReference type="NCBIfam" id="TIGR00728">
    <property type="entry name" value="OPT_sfam"/>
    <property type="match status" value="1"/>
</dbReference>
<keyword evidence="3 6" id="KW-0812">Transmembrane</keyword>
<dbReference type="OrthoDB" id="9809340at2"/>
<feature type="transmembrane region" description="Helical" evidence="6">
    <location>
        <begin position="329"/>
        <end position="349"/>
    </location>
</feature>
<keyword evidence="2" id="KW-0813">Transport</keyword>
<evidence type="ECO:0000256" key="1">
    <source>
        <dbReference type="ARBA" id="ARBA00004141"/>
    </source>
</evidence>
<sequence length="683" mass="71906">MLSDETKQFVPYVRAEDDYPQITFKAVILGILLSAILAGANAYLGLKVGMTVSASIPAAVISMAVLRLFKESNILENNIVQTAASAGESLAAGVIFTLPALILLRYWSDFPFLDTMAIAMFGGVLGVLFTIPLRRALIIEKKLKFPEGVATGEVLKAGTEGGKGIKYIGLAGIAAALYKLGQTGLKIFSGSVSGSVTTGRSIFGMGTELSVALLGVGYIVGLNIAVLVFAGGLISWLFGIPLYMAFTDPAELSQVVGNMSGYDAALEVWSQKIRYMGVGAMVVGGIWALISLAKPLKDGIVSSWEAVQKARSGNSADIPRTERDMPINYVLWGILGLGIPIFIVFTQVIDMAHLPVSSGLYWTTMSIGAVFSLVAGFLFASVAGYMAGLVGSSNNPISGVTIATILATSLILLALLGTQIDFSVDTERAQAAAAAAIVVGAMVACAAAIAGDNMQDLKAGQLVGATPYKQQIMQIVGVVSAALVIAPILSLLFNAYGLGGVLPREGMSSSEMLSAPQATLMQSVAEGVFARNLEWNMIWIGAVIAVAIIILDKVLEAKDFEFRTPVLAVAVGIYLPLELTVPIFIGGVLAWYVGRKVVNRAKNEGADPEEAKTNAERKGLLFSSGLITGEALIGIVLAIPFAIQESTDALRLVPESFAPYADWLGALAGVFFIIWLYKVAVRK</sequence>
<dbReference type="PANTHER" id="PTHR31645:SF0">
    <property type="entry name" value="OLIGOPEPTIDE TRANSPORTER YGL114W-RELATED"/>
    <property type="match status" value="1"/>
</dbReference>
<keyword evidence="8" id="KW-1185">Reference proteome</keyword>
<feature type="transmembrane region" description="Helical" evidence="6">
    <location>
        <begin position="90"/>
        <end position="107"/>
    </location>
</feature>
<feature type="transmembrane region" description="Helical" evidence="6">
    <location>
        <begin position="22"/>
        <end position="44"/>
    </location>
</feature>
<evidence type="ECO:0000256" key="6">
    <source>
        <dbReference type="SAM" id="Phobius"/>
    </source>
</evidence>
<feature type="transmembrane region" description="Helical" evidence="6">
    <location>
        <begin position="663"/>
        <end position="681"/>
    </location>
</feature>
<dbReference type="EMBL" id="NSKE01000007">
    <property type="protein sequence ID" value="PAU93678.1"/>
    <property type="molecule type" value="Genomic_DNA"/>
</dbReference>
<accession>A0A2A2G8P7</accession>
<name>A0A2A2G8P7_9BACT</name>
<dbReference type="GO" id="GO:0035673">
    <property type="term" value="F:oligopeptide transmembrane transporter activity"/>
    <property type="evidence" value="ECO:0007669"/>
    <property type="project" value="InterPro"/>
</dbReference>
<feature type="transmembrane region" description="Helical" evidence="6">
    <location>
        <begin position="472"/>
        <end position="493"/>
    </location>
</feature>
<dbReference type="InterPro" id="IPR045035">
    <property type="entry name" value="YSL-like"/>
</dbReference>
<proteinExistence type="predicted"/>
<evidence type="ECO:0000256" key="2">
    <source>
        <dbReference type="ARBA" id="ARBA00022448"/>
    </source>
</evidence>
<comment type="subcellular location">
    <subcellularLocation>
        <location evidence="1">Membrane</location>
        <topology evidence="1">Multi-pass membrane protein</topology>
    </subcellularLocation>
</comment>
<keyword evidence="4 6" id="KW-1133">Transmembrane helix</keyword>